<gene>
    <name evidence="2" type="ORF">DF183_16935</name>
</gene>
<comment type="caution">
    <text evidence="2">The sequence shown here is derived from an EMBL/GenBank/DDBJ whole genome shotgun (WGS) entry which is preliminary data.</text>
</comment>
<dbReference type="RefSeq" id="WP_109089708.1">
    <property type="nucleotide sequence ID" value="NZ_QEXO01000004.1"/>
</dbReference>
<keyword evidence="1" id="KW-1133">Transmembrane helix</keyword>
<reference evidence="2 3" key="2">
    <citation type="submission" date="2018-05" db="EMBL/GenBank/DDBJ databases">
        <authorList>
            <person name="Lanie J.A."/>
            <person name="Ng W.-L."/>
            <person name="Kazmierczak K.M."/>
            <person name="Andrzejewski T.M."/>
            <person name="Davidsen T.M."/>
            <person name="Wayne K.J."/>
            <person name="Tettelin H."/>
            <person name="Glass J.I."/>
            <person name="Rusch D."/>
            <person name="Podicherti R."/>
            <person name="Tsui H.-C.T."/>
            <person name="Winkler M.E."/>
        </authorList>
    </citation>
    <scope>NUCLEOTIDE SEQUENCE [LARGE SCALE GENOMIC DNA]</scope>
    <source>
        <strain evidence="2 3">YBY</strain>
    </source>
</reference>
<feature type="transmembrane region" description="Helical" evidence="1">
    <location>
        <begin position="6"/>
        <end position="26"/>
    </location>
</feature>
<evidence type="ECO:0000313" key="2">
    <source>
        <dbReference type="EMBL" id="PWE13483.1"/>
    </source>
</evidence>
<reference evidence="2 3" key="1">
    <citation type="submission" date="2018-05" db="EMBL/GenBank/DDBJ databases">
        <title>Genome Sequence of an Efficient Indole-Degrading Bacterium, Alcaligenes sp.YBY.</title>
        <authorList>
            <person name="Yang B."/>
        </authorList>
    </citation>
    <scope>NUCLEOTIDE SEQUENCE [LARGE SCALE GENOMIC DNA]</scope>
    <source>
        <strain evidence="2 3">YBY</strain>
    </source>
</reference>
<keyword evidence="1" id="KW-0472">Membrane</keyword>
<dbReference type="EMBL" id="QEXO01000004">
    <property type="protein sequence ID" value="PWE13483.1"/>
    <property type="molecule type" value="Genomic_DNA"/>
</dbReference>
<evidence type="ECO:0000256" key="1">
    <source>
        <dbReference type="SAM" id="Phobius"/>
    </source>
</evidence>
<proteinExistence type="predicted"/>
<dbReference type="Proteomes" id="UP000245216">
    <property type="component" value="Unassembled WGS sequence"/>
</dbReference>
<name>A0A2U2BHI5_ALCFA</name>
<dbReference type="AlphaFoldDB" id="A0A2U2BHI5"/>
<evidence type="ECO:0000313" key="3">
    <source>
        <dbReference type="Proteomes" id="UP000245216"/>
    </source>
</evidence>
<accession>A0A2U2BHI5</accession>
<protein>
    <submittedName>
        <fullName evidence="2">Uncharacterized protein</fullName>
    </submittedName>
</protein>
<organism evidence="2 3">
    <name type="scientific">Alcaligenes faecalis</name>
    <dbReference type="NCBI Taxonomy" id="511"/>
    <lineage>
        <taxon>Bacteria</taxon>
        <taxon>Pseudomonadati</taxon>
        <taxon>Pseudomonadota</taxon>
        <taxon>Betaproteobacteria</taxon>
        <taxon>Burkholderiales</taxon>
        <taxon>Alcaligenaceae</taxon>
        <taxon>Alcaligenes</taxon>
    </lineage>
</organism>
<keyword evidence="1" id="KW-0812">Transmembrane</keyword>
<sequence length="82" mass="9259">MIEIIIAQAWPYLLGLLALVAGWFTAKRAGRQEGRREVEQKQYQAEMAAVEVGRDAAETIERLGDDAVRDRARQRMRGTGGW</sequence>